<dbReference type="PANTHER" id="PTHR38886">
    <property type="entry name" value="SESA DOMAIN-CONTAINING PROTEIN"/>
    <property type="match status" value="1"/>
</dbReference>
<dbReference type="Proteomes" id="UP001430848">
    <property type="component" value="Unassembled WGS sequence"/>
</dbReference>
<dbReference type="Pfam" id="PF22893">
    <property type="entry name" value="ULD_2"/>
    <property type="match status" value="1"/>
</dbReference>
<dbReference type="PANTHER" id="PTHR38886:SF1">
    <property type="entry name" value="NACHT-NTPASE AND P-LOOP NTPASES N-TERMINAL DOMAIN-CONTAINING PROTEIN"/>
    <property type="match status" value="1"/>
</dbReference>
<comment type="caution">
    <text evidence="3">The sequence shown here is derived from an EMBL/GenBank/DDBJ whole genome shotgun (WGS) entry which is preliminary data.</text>
</comment>
<keyword evidence="4" id="KW-1185">Reference proteome</keyword>
<dbReference type="InterPro" id="IPR054464">
    <property type="entry name" value="ULD_fung"/>
</dbReference>
<evidence type="ECO:0000313" key="3">
    <source>
        <dbReference type="EMBL" id="KAK7713223.1"/>
    </source>
</evidence>
<proteinExistence type="predicted"/>
<evidence type="ECO:0000313" key="4">
    <source>
        <dbReference type="Proteomes" id="UP001430848"/>
    </source>
</evidence>
<accession>A0ABR1NS73</accession>
<organism evidence="3 4">
    <name type="scientific">Diaporthe eres</name>
    <name type="common">Phomopsis oblonga</name>
    <dbReference type="NCBI Taxonomy" id="83184"/>
    <lineage>
        <taxon>Eukaryota</taxon>
        <taxon>Fungi</taxon>
        <taxon>Dikarya</taxon>
        <taxon>Ascomycota</taxon>
        <taxon>Pezizomycotina</taxon>
        <taxon>Sordariomycetes</taxon>
        <taxon>Sordariomycetidae</taxon>
        <taxon>Diaporthales</taxon>
        <taxon>Diaporthaceae</taxon>
        <taxon>Diaporthe</taxon>
        <taxon>Diaporthe eres species complex</taxon>
    </lineage>
</organism>
<evidence type="ECO:0000256" key="1">
    <source>
        <dbReference type="SAM" id="MobiDB-lite"/>
    </source>
</evidence>
<dbReference type="EMBL" id="JAKNSF020000127">
    <property type="protein sequence ID" value="KAK7713223.1"/>
    <property type="molecule type" value="Genomic_DNA"/>
</dbReference>
<feature type="region of interest" description="Disordered" evidence="1">
    <location>
        <begin position="283"/>
        <end position="315"/>
    </location>
</feature>
<protein>
    <recommendedName>
        <fullName evidence="2">Ubiquitin-like domain-containing protein</fullName>
    </recommendedName>
</protein>
<sequence>MATPGFGSSAGDFIAGVSLIKKLIRALNDTAGSRAPYRKLISELLNLEDALTDISKLRLGQAQESQGLSLRRVAMQCESSIEAFLQKKLKFNESLGTQPCATPSAWRMNLHKIQWALCKDTAIDDLRTEIAAHTATLNITLATIQVEANALAEQNRQTLVAHTGMMETFSRVASGLVVWTQEDGLLSLVRKGLQWHSRIFDAVTQMQQVLCSIPPQIEREQPVLFEDAHGRLTPFHVEFINSHNAFQAVLEARFENMPGLRKVRNLDENPDCRMVYRRITEVNGVKPGKRKRSDPHGSPEKRMKQGHKDNGTDEDYQEGIREFRRVQIIHMEPSSSTERLVSPEDTTGRCVKDVYHNVYDNGESDITEQLHACRPGHICSDPIVREYDRKISSRGSPLIDPTDLRYPDDINDADNGSMFVSAGRFDLSNAVRSPSPESDGYYPGWTPEATFDWEVPVL</sequence>
<feature type="domain" description="Ubiquitin-like" evidence="2">
    <location>
        <begin position="219"/>
        <end position="264"/>
    </location>
</feature>
<name>A0ABR1NS73_DIAER</name>
<reference evidence="3 4" key="1">
    <citation type="submission" date="2024-02" db="EMBL/GenBank/DDBJ databases">
        <title>De novo assembly and annotation of 12 fungi associated with fruit tree decline syndrome in Ontario, Canada.</title>
        <authorList>
            <person name="Sulman M."/>
            <person name="Ellouze W."/>
            <person name="Ilyukhin E."/>
        </authorList>
    </citation>
    <scope>NUCLEOTIDE SEQUENCE [LARGE SCALE GENOMIC DNA]</scope>
    <source>
        <strain evidence="3 4">M169</strain>
    </source>
</reference>
<feature type="compositionally biased region" description="Basic and acidic residues" evidence="1">
    <location>
        <begin position="294"/>
        <end position="311"/>
    </location>
</feature>
<evidence type="ECO:0000259" key="2">
    <source>
        <dbReference type="Pfam" id="PF22893"/>
    </source>
</evidence>
<gene>
    <name evidence="3" type="ORF">SLS63_012126</name>
</gene>